<keyword evidence="1" id="KW-1133">Transmembrane helix</keyword>
<feature type="transmembrane region" description="Helical" evidence="1">
    <location>
        <begin position="46"/>
        <end position="64"/>
    </location>
</feature>
<reference evidence="2 3" key="1">
    <citation type="submission" date="2019-06" db="EMBL/GenBank/DDBJ databases">
        <title>Comparative genomics and metabolomics analyses of clavulanic acid producing Streptomyces species provides insight into specialized metabolism and evolution of beta-lactam biosynthetic gene clusters.</title>
        <authorList>
            <person name="Moore M.A."/>
            <person name="Cruz-Morales P."/>
            <person name="Barona Gomez F."/>
            <person name="Kapil T."/>
        </authorList>
    </citation>
    <scope>NUCLEOTIDE SEQUENCE [LARGE SCALE GENOMIC DNA]</scope>
    <source>
        <strain evidence="2 3">T-272</strain>
    </source>
</reference>
<evidence type="ECO:0000256" key="1">
    <source>
        <dbReference type="SAM" id="Phobius"/>
    </source>
</evidence>
<keyword evidence="1" id="KW-0812">Transmembrane</keyword>
<evidence type="ECO:0000313" key="2">
    <source>
        <dbReference type="EMBL" id="MQS34545.1"/>
    </source>
</evidence>
<proteinExistence type="predicted"/>
<dbReference type="EMBL" id="VDEQ01000022">
    <property type="protein sequence ID" value="MQS34545.1"/>
    <property type="molecule type" value="Genomic_DNA"/>
</dbReference>
<name>A0ABW9NMK2_9ACTN</name>
<organism evidence="2 3">
    <name type="scientific">Streptomyces katsurahamanus</name>
    <dbReference type="NCBI Taxonomy" id="2577098"/>
    <lineage>
        <taxon>Bacteria</taxon>
        <taxon>Bacillati</taxon>
        <taxon>Actinomycetota</taxon>
        <taxon>Actinomycetes</taxon>
        <taxon>Kitasatosporales</taxon>
        <taxon>Streptomycetaceae</taxon>
        <taxon>Streptomyces</taxon>
    </lineage>
</organism>
<evidence type="ECO:0008006" key="4">
    <source>
        <dbReference type="Google" id="ProtNLM"/>
    </source>
</evidence>
<gene>
    <name evidence="2" type="ORF">FFZ77_02565</name>
</gene>
<accession>A0ABW9NMK2</accession>
<sequence length="83" mass="9509">MSRLSRREEQVRRMLADRPAPVPTGLVERAVTHGERLRRRRTVRRVAWALLMLAVIAFTVWAAAVEPWGARTTVHTTPALKVR</sequence>
<keyword evidence="1" id="KW-0472">Membrane</keyword>
<dbReference type="Proteomes" id="UP000460558">
    <property type="component" value="Unassembled WGS sequence"/>
</dbReference>
<protein>
    <recommendedName>
        <fullName evidence="4">DUF3040 domain-containing protein</fullName>
    </recommendedName>
</protein>
<dbReference type="RefSeq" id="WP_153480668.1">
    <property type="nucleotide sequence ID" value="NZ_VDEQ01000022.1"/>
</dbReference>
<comment type="caution">
    <text evidence="2">The sequence shown here is derived from an EMBL/GenBank/DDBJ whole genome shotgun (WGS) entry which is preliminary data.</text>
</comment>
<evidence type="ECO:0000313" key="3">
    <source>
        <dbReference type="Proteomes" id="UP000460558"/>
    </source>
</evidence>
<keyword evidence="3" id="KW-1185">Reference proteome</keyword>